<dbReference type="RefSeq" id="WP_380124761.1">
    <property type="nucleotide sequence ID" value="NZ_JBHSIU010000066.1"/>
</dbReference>
<evidence type="ECO:0000313" key="3">
    <source>
        <dbReference type="Proteomes" id="UP001595912"/>
    </source>
</evidence>
<organism evidence="2 3">
    <name type="scientific">Dactylosporangium cerinum</name>
    <dbReference type="NCBI Taxonomy" id="1434730"/>
    <lineage>
        <taxon>Bacteria</taxon>
        <taxon>Bacillati</taxon>
        <taxon>Actinomycetota</taxon>
        <taxon>Actinomycetes</taxon>
        <taxon>Micromonosporales</taxon>
        <taxon>Micromonosporaceae</taxon>
        <taxon>Dactylosporangium</taxon>
    </lineage>
</organism>
<evidence type="ECO:0000313" key="2">
    <source>
        <dbReference type="EMBL" id="MFC5004659.1"/>
    </source>
</evidence>
<accession>A0ABV9WAE3</accession>
<evidence type="ECO:0000256" key="1">
    <source>
        <dbReference type="SAM" id="MobiDB-lite"/>
    </source>
</evidence>
<feature type="region of interest" description="Disordered" evidence="1">
    <location>
        <begin position="278"/>
        <end position="298"/>
    </location>
</feature>
<dbReference type="SUPFAM" id="SSF52540">
    <property type="entry name" value="P-loop containing nucleoside triphosphate hydrolases"/>
    <property type="match status" value="2"/>
</dbReference>
<evidence type="ECO:0008006" key="4">
    <source>
        <dbReference type="Google" id="ProtNLM"/>
    </source>
</evidence>
<name>A0ABV9WAE3_9ACTN</name>
<dbReference type="Proteomes" id="UP001595912">
    <property type="component" value="Unassembled WGS sequence"/>
</dbReference>
<keyword evidence="3" id="KW-1185">Reference proteome</keyword>
<gene>
    <name evidence="2" type="ORF">ACFPIJ_43395</name>
</gene>
<comment type="caution">
    <text evidence="2">The sequence shown here is derived from an EMBL/GenBank/DDBJ whole genome shotgun (WGS) entry which is preliminary data.</text>
</comment>
<protein>
    <recommendedName>
        <fullName evidence="4">AAA+ ATPase domain-containing protein</fullName>
    </recommendedName>
</protein>
<dbReference type="InterPro" id="IPR027417">
    <property type="entry name" value="P-loop_NTPase"/>
</dbReference>
<sequence length="607" mass="65443">MIAPTRLAHAAGLLTSARSALTNPAFELAYHIAVPVVVTPTFVHLVRTNFFLDPPAEVTYEDEARLLLSALCREVGQGLYDIDPDLRALLLVGLTTRFGADRLRSVASLLERYTAHGDVWGGLPELEQAQRLTALSLLRPAVARAWLDTHETIAETDPQLGPEWCVAMRRRIHDQPRPERRLAEEIAWTWCGPATGGTIPNAAALRALASLPGVDRDGVVSALRDIRRGTAADDDQLDESVRTVIAALTDVDVAPARPADVPFAPLITQRWPVSGAASTVPQRTAATAQPDATDSTPSTRIMIVGAPGAGKTTFLVSLSLAAMSHGTTGTPWTLYRSDVDDAAATTLRLATDRLAHGRFPARTPTDPLRFRLVGEVGERTTQKGWAGTRTPRRQVSCIVEVFDGLLPRAGADPGAAPVDPIAQLAATDGVVYLIDPTTELTAGPGQGSGFEYGNALLQALTSELYRQGRLDHGRLPQHVAVCLTKLDDPLVFEPLVAAGLVRLSDSRGPYVPDDRAADCLDWLGSTAPSQSNVSLLLDALRHAFPPSRLTFFASSAVGFFRPQGPSSPAEYRNVVTRGDELRIRGPLRPLNVLEPLMLLERRVAERR</sequence>
<dbReference type="EMBL" id="JBHSIU010000066">
    <property type="protein sequence ID" value="MFC5004659.1"/>
    <property type="molecule type" value="Genomic_DNA"/>
</dbReference>
<proteinExistence type="predicted"/>
<reference evidence="3" key="1">
    <citation type="journal article" date="2019" name="Int. J. Syst. Evol. Microbiol.">
        <title>The Global Catalogue of Microorganisms (GCM) 10K type strain sequencing project: providing services to taxonomists for standard genome sequencing and annotation.</title>
        <authorList>
            <consortium name="The Broad Institute Genomics Platform"/>
            <consortium name="The Broad Institute Genome Sequencing Center for Infectious Disease"/>
            <person name="Wu L."/>
            <person name="Ma J."/>
        </authorList>
    </citation>
    <scope>NUCLEOTIDE SEQUENCE [LARGE SCALE GENOMIC DNA]</scope>
    <source>
        <strain evidence="3">CGMCC 4.7152</strain>
    </source>
</reference>